<keyword evidence="4 7" id="KW-0812">Transmembrane</keyword>
<keyword evidence="10" id="KW-1185">Reference proteome</keyword>
<dbReference type="EMBL" id="JQCR01000002">
    <property type="protein sequence ID" value="KGE18798.1"/>
    <property type="molecule type" value="Genomic_DNA"/>
</dbReference>
<feature type="transmembrane region" description="Helical" evidence="7">
    <location>
        <begin position="143"/>
        <end position="163"/>
    </location>
</feature>
<accession>A0A098M9S6</accession>
<dbReference type="InterPro" id="IPR035906">
    <property type="entry name" value="MetI-like_sf"/>
</dbReference>
<evidence type="ECO:0000256" key="6">
    <source>
        <dbReference type="ARBA" id="ARBA00023136"/>
    </source>
</evidence>
<feature type="transmembrane region" description="Helical" evidence="7">
    <location>
        <begin position="74"/>
        <end position="96"/>
    </location>
</feature>
<dbReference type="PANTHER" id="PTHR43744">
    <property type="entry name" value="ABC TRANSPORTER PERMEASE PROTEIN MG189-RELATED-RELATED"/>
    <property type="match status" value="1"/>
</dbReference>
<protein>
    <recommendedName>
        <fullName evidence="8">ABC transmembrane type-1 domain-containing protein</fullName>
    </recommendedName>
</protein>
<keyword evidence="6 7" id="KW-0472">Membrane</keyword>
<evidence type="ECO:0000259" key="8">
    <source>
        <dbReference type="PROSITE" id="PS50928"/>
    </source>
</evidence>
<evidence type="ECO:0000256" key="1">
    <source>
        <dbReference type="ARBA" id="ARBA00004651"/>
    </source>
</evidence>
<feature type="transmembrane region" description="Helical" evidence="7">
    <location>
        <begin position="12"/>
        <end position="32"/>
    </location>
</feature>
<dbReference type="OrthoDB" id="9772609at2"/>
<feature type="domain" description="ABC transmembrane type-1" evidence="8">
    <location>
        <begin position="70"/>
        <end position="262"/>
    </location>
</feature>
<comment type="caution">
    <text evidence="9">The sequence shown here is derived from an EMBL/GenBank/DDBJ whole genome shotgun (WGS) entry which is preliminary data.</text>
</comment>
<dbReference type="eggNOG" id="COG0395">
    <property type="taxonomic scope" value="Bacteria"/>
</dbReference>
<dbReference type="STRING" id="268407.PWYN_05010"/>
<evidence type="ECO:0000256" key="3">
    <source>
        <dbReference type="ARBA" id="ARBA00022475"/>
    </source>
</evidence>
<gene>
    <name evidence="9" type="ORF">PWYN_05010</name>
</gene>
<dbReference type="GO" id="GO:0055085">
    <property type="term" value="P:transmembrane transport"/>
    <property type="evidence" value="ECO:0007669"/>
    <property type="project" value="InterPro"/>
</dbReference>
<evidence type="ECO:0000256" key="2">
    <source>
        <dbReference type="ARBA" id="ARBA00022448"/>
    </source>
</evidence>
<evidence type="ECO:0000313" key="10">
    <source>
        <dbReference type="Proteomes" id="UP000029734"/>
    </source>
</evidence>
<sequence>MKKNNLLIKLATYVVLLAASWAILAPLSIMLFSSLKSKKDLLENPTGLPSEWIFSNYAAAWEKGNMIRNSFNSIIVTGFSVAIVVVFGSLAAYAITRIKVGSIAGWTLSAFMLGLILPASAGLIPLFTQIHNMGLFDTRTGLILIYSAQCMSMTVFIFSKFFITIPSEIEESARMDGLNHWKTFWIIIVPLVLPATVTVIIINTLSVWNDFFNALVFLSTPEKQTLPLGLIAFKGQFSTDWSQLFAASIIIAFPILLLYLFLQRYLIDGLTAGSVKG</sequence>
<feature type="transmembrane region" description="Helical" evidence="7">
    <location>
        <begin position="244"/>
        <end position="262"/>
    </location>
</feature>
<evidence type="ECO:0000313" key="9">
    <source>
        <dbReference type="EMBL" id="KGE18798.1"/>
    </source>
</evidence>
<dbReference type="Pfam" id="PF00528">
    <property type="entry name" value="BPD_transp_1"/>
    <property type="match status" value="1"/>
</dbReference>
<dbReference type="AlphaFoldDB" id="A0A098M9S6"/>
<keyword evidence="2 7" id="KW-0813">Transport</keyword>
<name>A0A098M9S6_9BACL</name>
<dbReference type="SUPFAM" id="SSF161098">
    <property type="entry name" value="MetI-like"/>
    <property type="match status" value="1"/>
</dbReference>
<feature type="transmembrane region" description="Helical" evidence="7">
    <location>
        <begin position="184"/>
        <end position="208"/>
    </location>
</feature>
<dbReference type="Proteomes" id="UP000029734">
    <property type="component" value="Unassembled WGS sequence"/>
</dbReference>
<comment type="subcellular location">
    <subcellularLocation>
        <location evidence="1 7">Cell membrane</location>
        <topology evidence="1 7">Multi-pass membrane protein</topology>
    </subcellularLocation>
</comment>
<dbReference type="RefSeq" id="WP_036649057.1">
    <property type="nucleotide sequence ID" value="NZ_JQCR01000002.1"/>
</dbReference>
<dbReference type="CDD" id="cd06261">
    <property type="entry name" value="TM_PBP2"/>
    <property type="match status" value="1"/>
</dbReference>
<dbReference type="PROSITE" id="PS50928">
    <property type="entry name" value="ABC_TM1"/>
    <property type="match status" value="1"/>
</dbReference>
<evidence type="ECO:0000256" key="5">
    <source>
        <dbReference type="ARBA" id="ARBA00022989"/>
    </source>
</evidence>
<keyword evidence="3" id="KW-1003">Cell membrane</keyword>
<organism evidence="9 10">
    <name type="scientific">Paenibacillus wynnii</name>
    <dbReference type="NCBI Taxonomy" id="268407"/>
    <lineage>
        <taxon>Bacteria</taxon>
        <taxon>Bacillati</taxon>
        <taxon>Bacillota</taxon>
        <taxon>Bacilli</taxon>
        <taxon>Bacillales</taxon>
        <taxon>Paenibacillaceae</taxon>
        <taxon>Paenibacillus</taxon>
    </lineage>
</organism>
<keyword evidence="5 7" id="KW-1133">Transmembrane helix</keyword>
<reference evidence="9 10" key="2">
    <citation type="submission" date="2014-10" db="EMBL/GenBank/DDBJ databases">
        <title>Comparative genomics of the Paenibacillus odorifer group.</title>
        <authorList>
            <person name="Tsai Y.-C."/>
            <person name="Martin N."/>
            <person name="Korlach J."/>
            <person name="Wiedmann M."/>
        </authorList>
    </citation>
    <scope>NUCLEOTIDE SEQUENCE [LARGE SCALE GENOMIC DNA]</scope>
    <source>
        <strain evidence="9 10">DSM 18334</strain>
    </source>
</reference>
<dbReference type="InterPro" id="IPR000515">
    <property type="entry name" value="MetI-like"/>
</dbReference>
<evidence type="ECO:0000256" key="7">
    <source>
        <dbReference type="RuleBase" id="RU363032"/>
    </source>
</evidence>
<comment type="similarity">
    <text evidence="7">Belongs to the binding-protein-dependent transport system permease family.</text>
</comment>
<dbReference type="Gene3D" id="1.10.3720.10">
    <property type="entry name" value="MetI-like"/>
    <property type="match status" value="1"/>
</dbReference>
<proteinExistence type="inferred from homology"/>
<dbReference type="GO" id="GO:0005886">
    <property type="term" value="C:plasma membrane"/>
    <property type="evidence" value="ECO:0007669"/>
    <property type="project" value="UniProtKB-SubCell"/>
</dbReference>
<reference evidence="9 10" key="1">
    <citation type="submission" date="2014-08" db="EMBL/GenBank/DDBJ databases">
        <authorList>
            <person name="den Bakker H.C."/>
        </authorList>
    </citation>
    <scope>NUCLEOTIDE SEQUENCE [LARGE SCALE GENOMIC DNA]</scope>
    <source>
        <strain evidence="9 10">DSM 18334</strain>
    </source>
</reference>
<feature type="transmembrane region" description="Helical" evidence="7">
    <location>
        <begin position="103"/>
        <end position="123"/>
    </location>
</feature>
<dbReference type="PANTHER" id="PTHR43744:SF3">
    <property type="entry name" value="LACTOSE TRANSPORT SYSTEM PERMEASE PROTEIN LACG"/>
    <property type="match status" value="1"/>
</dbReference>
<evidence type="ECO:0000256" key="4">
    <source>
        <dbReference type="ARBA" id="ARBA00022692"/>
    </source>
</evidence>